<evidence type="ECO:0000313" key="9">
    <source>
        <dbReference type="EMBL" id="KAK9506807.1"/>
    </source>
</evidence>
<accession>A0AAW1D8L9</accession>
<dbReference type="Pfam" id="PF25764">
    <property type="entry name" value="KIF21A_4th"/>
    <property type="match status" value="1"/>
</dbReference>
<keyword evidence="3" id="KW-0493">Microtubule</keyword>
<evidence type="ECO:0000256" key="2">
    <source>
        <dbReference type="ARBA" id="ARBA00022553"/>
    </source>
</evidence>
<reference evidence="9 10" key="1">
    <citation type="submission" date="2022-12" db="EMBL/GenBank/DDBJ databases">
        <title>Chromosome-level genome assembly of true bugs.</title>
        <authorList>
            <person name="Ma L."/>
            <person name="Li H."/>
        </authorList>
    </citation>
    <scope>NUCLEOTIDE SEQUENCE [LARGE SCALE GENOMIC DNA]</scope>
    <source>
        <strain evidence="9">Lab_2022b</strain>
    </source>
</reference>
<feature type="region of interest" description="Disordered" evidence="6">
    <location>
        <begin position="561"/>
        <end position="660"/>
    </location>
</feature>
<keyword evidence="10" id="KW-1185">Reference proteome</keyword>
<evidence type="ECO:0000259" key="8">
    <source>
        <dbReference type="Pfam" id="PF23204"/>
    </source>
</evidence>
<dbReference type="EMBL" id="JAPXFL010000005">
    <property type="protein sequence ID" value="KAK9506807.1"/>
    <property type="molecule type" value="Genomic_DNA"/>
</dbReference>
<evidence type="ECO:0000313" key="10">
    <source>
        <dbReference type="Proteomes" id="UP001461498"/>
    </source>
</evidence>
<evidence type="ECO:0000256" key="5">
    <source>
        <dbReference type="SAM" id="Coils"/>
    </source>
</evidence>
<dbReference type="PANTHER" id="PTHR47969">
    <property type="entry name" value="CHROMOSOME-ASSOCIATED KINESIN KIF4A-RELATED"/>
    <property type="match status" value="1"/>
</dbReference>
<sequence length="688" mass="77944">MFHENTLLQNEVDNLRTRVKGMQETIESLSAKNTELLAERAMSQWINCDGENKNDDMSQMIKGYLAEIESLRAKLLESESVCSQLRKVVSRSRNNLMGGLRTSSPTSGSIIKDSRVDSILELAKKDLQKDVEQLNNRGTAKMKESASDQSESEEADSGSGSDSDDEEEADKGEVYSAELAALTSEISVKQQLIEELEKAQKRLNNMKQHYEDKLSQLQAKILATQQERDAVLASYTNENKQPTEKVKKIKEEYERKLTDMQREMKSLQTAKKEHAKLLRNQTQYETQIRTLSNEVQEMKRTKVKLMNKMKEEAVKHKEAETRRNREIAQLRKQTRLDANLIKNLEAEKRAKAIVLKRKQEEVSALRRVANSHNRGLRGARGKLLNSKGVSPKVAKHKWITLEKNISESTMNKQSMVTLEREMEKKMEQRAELQEELKAKEAMLADPRYKNSSLIKEELDNLRASLDHVQSAISDLQNEILQVEENKVSFESGDLISTMTDVSEVAYILDKLYNMALHHSCMVVQKEASLRELQTEHEQLKRDSQMQEELLKHLLQNQGALKDTASTGHSSPDSSKSSRSVSPIDNGITSIGPFLSNSSSSSLVSRKRRGRLTSGPQELLFADPPPSSRPQLAPIQHPTSKSALNSPIEQPPSSVVMPPPLTRSLTTIKESSESKIYDFPRPLRHYLDL</sequence>
<dbReference type="Proteomes" id="UP001461498">
    <property type="component" value="Unassembled WGS sequence"/>
</dbReference>
<dbReference type="GO" id="GO:0005875">
    <property type="term" value="C:microtubule associated complex"/>
    <property type="evidence" value="ECO:0007669"/>
    <property type="project" value="TreeGrafter"/>
</dbReference>
<evidence type="ECO:0000256" key="3">
    <source>
        <dbReference type="ARBA" id="ARBA00022701"/>
    </source>
</evidence>
<dbReference type="GO" id="GO:0051231">
    <property type="term" value="P:spindle elongation"/>
    <property type="evidence" value="ECO:0007669"/>
    <property type="project" value="TreeGrafter"/>
</dbReference>
<keyword evidence="1" id="KW-0963">Cytoplasm</keyword>
<protein>
    <recommendedName>
        <fullName evidence="11">Kinesin-like protein KIF21A</fullName>
    </recommendedName>
</protein>
<proteinExistence type="predicted"/>
<dbReference type="InterPro" id="IPR027640">
    <property type="entry name" value="Kinesin-like_fam"/>
</dbReference>
<dbReference type="Pfam" id="PF23203">
    <property type="entry name" value="KIF21A"/>
    <property type="match status" value="1"/>
</dbReference>
<keyword evidence="4 5" id="KW-0175">Coiled coil</keyword>
<evidence type="ECO:0000259" key="7">
    <source>
        <dbReference type="Pfam" id="PF23203"/>
    </source>
</evidence>
<organism evidence="9 10">
    <name type="scientific">Rhynocoris fuscipes</name>
    <dbReference type="NCBI Taxonomy" id="488301"/>
    <lineage>
        <taxon>Eukaryota</taxon>
        <taxon>Metazoa</taxon>
        <taxon>Ecdysozoa</taxon>
        <taxon>Arthropoda</taxon>
        <taxon>Hexapoda</taxon>
        <taxon>Insecta</taxon>
        <taxon>Pterygota</taxon>
        <taxon>Neoptera</taxon>
        <taxon>Paraneoptera</taxon>
        <taxon>Hemiptera</taxon>
        <taxon>Heteroptera</taxon>
        <taxon>Panheteroptera</taxon>
        <taxon>Cimicomorpha</taxon>
        <taxon>Reduviidae</taxon>
        <taxon>Harpactorinae</taxon>
        <taxon>Harpactorini</taxon>
        <taxon>Rhynocoris</taxon>
    </lineage>
</organism>
<feature type="coiled-coil region" evidence="5">
    <location>
        <begin position="522"/>
        <end position="556"/>
    </location>
</feature>
<name>A0AAW1D8L9_9HEMI</name>
<gene>
    <name evidence="9" type="ORF">O3M35_008674</name>
</gene>
<feature type="coiled-coil region" evidence="5">
    <location>
        <begin position="179"/>
        <end position="361"/>
    </location>
</feature>
<feature type="coiled-coil region" evidence="5">
    <location>
        <begin position="5"/>
        <end position="74"/>
    </location>
</feature>
<feature type="compositionally biased region" description="Acidic residues" evidence="6">
    <location>
        <begin position="150"/>
        <end position="170"/>
    </location>
</feature>
<keyword evidence="2" id="KW-0597">Phosphoprotein</keyword>
<evidence type="ECO:0000256" key="4">
    <source>
        <dbReference type="ARBA" id="ARBA00023054"/>
    </source>
</evidence>
<dbReference type="InterPro" id="IPR056533">
    <property type="entry name" value="KIF21A/B_hel_1"/>
</dbReference>
<feature type="compositionally biased region" description="Polar residues" evidence="6">
    <location>
        <begin position="636"/>
        <end position="652"/>
    </location>
</feature>
<feature type="compositionally biased region" description="Low complexity" evidence="6">
    <location>
        <begin position="565"/>
        <end position="581"/>
    </location>
</feature>
<dbReference type="GO" id="GO:0007052">
    <property type="term" value="P:mitotic spindle organization"/>
    <property type="evidence" value="ECO:0007669"/>
    <property type="project" value="TreeGrafter"/>
</dbReference>
<comment type="caution">
    <text evidence="9">The sequence shown here is derived from an EMBL/GenBank/DDBJ whole genome shotgun (WGS) entry which is preliminary data.</text>
</comment>
<evidence type="ECO:0000256" key="6">
    <source>
        <dbReference type="SAM" id="MobiDB-lite"/>
    </source>
</evidence>
<evidence type="ECO:0008006" key="11">
    <source>
        <dbReference type="Google" id="ProtNLM"/>
    </source>
</evidence>
<evidence type="ECO:0000256" key="1">
    <source>
        <dbReference type="ARBA" id="ARBA00022490"/>
    </source>
</evidence>
<dbReference type="InterPro" id="IPR056532">
    <property type="entry name" value="KIF21A/B_hel_2"/>
</dbReference>
<dbReference type="GO" id="GO:0007018">
    <property type="term" value="P:microtubule-based movement"/>
    <property type="evidence" value="ECO:0007669"/>
    <property type="project" value="InterPro"/>
</dbReference>
<dbReference type="Pfam" id="PF23204">
    <property type="entry name" value="KIF21A_2nd"/>
    <property type="match status" value="1"/>
</dbReference>
<dbReference type="AlphaFoldDB" id="A0AAW1D8L9"/>
<feature type="domain" description="KIF21A/B second helical" evidence="7">
    <location>
        <begin position="390"/>
        <end position="538"/>
    </location>
</feature>
<feature type="region of interest" description="Disordered" evidence="6">
    <location>
        <begin position="131"/>
        <end position="171"/>
    </location>
</feature>
<dbReference type="GO" id="GO:0003777">
    <property type="term" value="F:microtubule motor activity"/>
    <property type="evidence" value="ECO:0007669"/>
    <property type="project" value="InterPro"/>
</dbReference>
<dbReference type="PANTHER" id="PTHR47969:SF28">
    <property type="entry name" value="KINESIN-LIKE PROTEIN KIF21B"/>
    <property type="match status" value="1"/>
</dbReference>
<feature type="coiled-coil region" evidence="5">
    <location>
        <begin position="415"/>
        <end position="485"/>
    </location>
</feature>
<dbReference type="GO" id="GO:0005874">
    <property type="term" value="C:microtubule"/>
    <property type="evidence" value="ECO:0007669"/>
    <property type="project" value="UniProtKB-KW"/>
</dbReference>
<feature type="compositionally biased region" description="Low complexity" evidence="6">
    <location>
        <begin position="594"/>
        <end position="603"/>
    </location>
</feature>
<feature type="domain" description="KIF21A/B first helical" evidence="8">
    <location>
        <begin position="2"/>
        <end position="92"/>
    </location>
</feature>